<feature type="domain" description="Orn/Lys/Arg decarboxylases family 1 pyridoxal-P attachment site" evidence="5">
    <location>
        <begin position="5"/>
        <end position="379"/>
    </location>
</feature>
<reference evidence="7" key="1">
    <citation type="submission" date="2020-12" db="EMBL/GenBank/DDBJ databases">
        <title>Clostridium thailandense sp. nov., a novel acetogenic bacterium isolated from peat land soil in Thailand.</title>
        <authorList>
            <person name="Chaikitkaew S."/>
            <person name="Birkeland N.K."/>
        </authorList>
    </citation>
    <scope>NUCLEOTIDE SEQUENCE</scope>
    <source>
        <strain evidence="7">PL3</strain>
    </source>
</reference>
<dbReference type="InterPro" id="IPR000310">
    <property type="entry name" value="Orn/Lys/Arg_deCO2ase_major_dom"/>
</dbReference>
<evidence type="ECO:0000259" key="6">
    <source>
        <dbReference type="Pfam" id="PF03711"/>
    </source>
</evidence>
<dbReference type="GO" id="GO:0008483">
    <property type="term" value="F:transaminase activity"/>
    <property type="evidence" value="ECO:0007669"/>
    <property type="project" value="UniProtKB-KW"/>
</dbReference>
<name>A0A949TM59_9CLOT</name>
<organism evidence="7 8">
    <name type="scientific">Clostridium thailandense</name>
    <dbReference type="NCBI Taxonomy" id="2794346"/>
    <lineage>
        <taxon>Bacteria</taxon>
        <taxon>Bacillati</taxon>
        <taxon>Bacillota</taxon>
        <taxon>Clostridia</taxon>
        <taxon>Eubacteriales</taxon>
        <taxon>Clostridiaceae</taxon>
        <taxon>Clostridium</taxon>
    </lineage>
</organism>
<protein>
    <submittedName>
        <fullName evidence="7">Aminotransferase class V-fold PLP-dependent enzyme</fullName>
    </submittedName>
</protein>
<keyword evidence="2" id="KW-0210">Decarboxylase</keyword>
<evidence type="ECO:0000313" key="8">
    <source>
        <dbReference type="Proteomes" id="UP000694308"/>
    </source>
</evidence>
<comment type="cofactor">
    <cofactor evidence="1">
        <name>pyridoxal 5'-phosphate</name>
        <dbReference type="ChEBI" id="CHEBI:597326"/>
    </cofactor>
</comment>
<keyword evidence="8" id="KW-1185">Reference proteome</keyword>
<dbReference type="Pfam" id="PF01276">
    <property type="entry name" value="OKR_DC_1"/>
    <property type="match status" value="1"/>
</dbReference>
<dbReference type="Proteomes" id="UP000694308">
    <property type="component" value="Unassembled WGS sequence"/>
</dbReference>
<proteinExistence type="predicted"/>
<dbReference type="PANTHER" id="PTHR43277:SF4">
    <property type="entry name" value="ARGININE DECARBOXYLASE"/>
    <property type="match status" value="1"/>
</dbReference>
<gene>
    <name evidence="7" type="ORF">I6U48_21205</name>
</gene>
<accession>A0A949TM59</accession>
<evidence type="ECO:0000256" key="4">
    <source>
        <dbReference type="ARBA" id="ARBA00023239"/>
    </source>
</evidence>
<evidence type="ECO:0000256" key="2">
    <source>
        <dbReference type="ARBA" id="ARBA00022793"/>
    </source>
</evidence>
<dbReference type="EMBL" id="JAEEGC010000123">
    <property type="protein sequence ID" value="MBV7275424.1"/>
    <property type="molecule type" value="Genomic_DNA"/>
</dbReference>
<keyword evidence="4" id="KW-0456">Lyase</keyword>
<evidence type="ECO:0000313" key="7">
    <source>
        <dbReference type="EMBL" id="MBV7275424.1"/>
    </source>
</evidence>
<dbReference type="InterPro" id="IPR008286">
    <property type="entry name" value="Prn/Lys/Arg_de-COase_C"/>
</dbReference>
<comment type="caution">
    <text evidence="7">The sequence shown here is derived from an EMBL/GenBank/DDBJ whole genome shotgun (WGS) entry which is preliminary data.</text>
</comment>
<dbReference type="AlphaFoldDB" id="A0A949TM59"/>
<keyword evidence="3" id="KW-0663">Pyridoxal phosphate</keyword>
<evidence type="ECO:0000256" key="3">
    <source>
        <dbReference type="ARBA" id="ARBA00022898"/>
    </source>
</evidence>
<dbReference type="InterPro" id="IPR052357">
    <property type="entry name" value="Orn_Lys_Arg_decarboxylase-I"/>
</dbReference>
<feature type="domain" description="Orn/Lys/Arg decarboxylase C-terminal" evidence="6">
    <location>
        <begin position="385"/>
        <end position="470"/>
    </location>
</feature>
<evidence type="ECO:0000256" key="1">
    <source>
        <dbReference type="ARBA" id="ARBA00001933"/>
    </source>
</evidence>
<dbReference type="RefSeq" id="WP_218322475.1">
    <property type="nucleotide sequence ID" value="NZ_JAEEGC010000123.1"/>
</dbReference>
<evidence type="ECO:0000259" key="5">
    <source>
        <dbReference type="Pfam" id="PF01276"/>
    </source>
</evidence>
<dbReference type="PANTHER" id="PTHR43277">
    <property type="entry name" value="ARGININE DECARBOXYLASE"/>
    <property type="match status" value="1"/>
</dbReference>
<dbReference type="Pfam" id="PF03711">
    <property type="entry name" value="OKR_DC_1_C"/>
    <property type="match status" value="1"/>
</dbReference>
<keyword evidence="7" id="KW-0808">Transferase</keyword>
<dbReference type="CDD" id="cd00615">
    <property type="entry name" value="Orn_deC_like"/>
    <property type="match status" value="1"/>
</dbReference>
<dbReference type="GO" id="GO:0016831">
    <property type="term" value="F:carboxy-lyase activity"/>
    <property type="evidence" value="ECO:0007669"/>
    <property type="project" value="UniProtKB-KW"/>
</dbReference>
<keyword evidence="7" id="KW-0032">Aminotransferase</keyword>
<sequence>MSKLPLLEGVLKYVKENNISFCMPGHKGGRGFYDNPIGREFLENFLKFDVTEVEGVDNLHNAEGIIKEASKLLSEFYGSKKSYFLVNGSTSGNLAMIFSSFNEGDKIIVERNCHRSIFNSIIMRKLKPVYVKNIISERLNAPICVDLEHFSQVLENNKDAKGIIVTYPNYYGICSNLEFIIKKCKNYGMKVLVDSAHGAHFGISSKLPQSAVKLGADIIVTSAHKTLPSLTQTAYLHINEGQDIDKIDFYVSAFLSTSPSYLFLCSMDYARFYLENYGKHKYEEFLNVMEYYRNKINTIEGIYALGRDDVNILNKDIKDIQKYKSEIDYIKDIDNTRYVINLDKRYNGHLLLKYLKVHGIQAEMSDTSNVVLIFSPFNEEKEFEKLYNVLKECDLKTLQQKNVELINYDIPKIEIMPYEIINKKKEYINLDNCIGRISAENIVPYPPGVPILVAGELIDKKSLEIINYYREIGIDILGIKEDKLKVIT</sequence>